<reference evidence="1" key="1">
    <citation type="journal article" date="2014" name="Front. Microbiol.">
        <title>High frequency of phylogenetically diverse reductive dehalogenase-homologous genes in deep subseafloor sedimentary metagenomes.</title>
        <authorList>
            <person name="Kawai M."/>
            <person name="Futagami T."/>
            <person name="Toyoda A."/>
            <person name="Takaki Y."/>
            <person name="Nishi S."/>
            <person name="Hori S."/>
            <person name="Arai W."/>
            <person name="Tsubouchi T."/>
            <person name="Morono Y."/>
            <person name="Uchiyama I."/>
            <person name="Ito T."/>
            <person name="Fujiyama A."/>
            <person name="Inagaki F."/>
            <person name="Takami H."/>
        </authorList>
    </citation>
    <scope>NUCLEOTIDE SEQUENCE</scope>
    <source>
        <strain evidence="1">Expedition CK06-06</strain>
    </source>
</reference>
<proteinExistence type="predicted"/>
<protein>
    <submittedName>
        <fullName evidence="1">Uncharacterized protein</fullName>
    </submittedName>
</protein>
<dbReference type="AlphaFoldDB" id="X0S5P9"/>
<accession>X0S5P9</accession>
<comment type="caution">
    <text evidence="1">The sequence shown here is derived from an EMBL/GenBank/DDBJ whole genome shotgun (WGS) entry which is preliminary data.</text>
</comment>
<evidence type="ECO:0000313" key="1">
    <source>
        <dbReference type="EMBL" id="GAF76393.1"/>
    </source>
</evidence>
<feature type="non-terminal residue" evidence="1">
    <location>
        <position position="76"/>
    </location>
</feature>
<sequence>MIERITPEPASKQDSGVFTGNVLPAVWAEWATTVVANCSLHLARTAVEAREAVDLIAYTIQGTTEAIFREPLRRET</sequence>
<organism evidence="1">
    <name type="scientific">marine sediment metagenome</name>
    <dbReference type="NCBI Taxonomy" id="412755"/>
    <lineage>
        <taxon>unclassified sequences</taxon>
        <taxon>metagenomes</taxon>
        <taxon>ecological metagenomes</taxon>
    </lineage>
</organism>
<gene>
    <name evidence="1" type="ORF">S01H1_08428</name>
</gene>
<dbReference type="EMBL" id="BARS01004323">
    <property type="protein sequence ID" value="GAF76393.1"/>
    <property type="molecule type" value="Genomic_DNA"/>
</dbReference>
<name>X0S5P9_9ZZZZ</name>